<dbReference type="EMBL" id="FMVF01000017">
    <property type="protein sequence ID" value="SCY92885.1"/>
    <property type="molecule type" value="Genomic_DNA"/>
</dbReference>
<sequence>MLSVLLCMMSGSLLHGQENKILNRLNRAIDSSKLYDNRKIATIDSLRKSLKLVDDSDLIKQFDLNQQLFDHYSVFKRDSAFAYAQQTLLVAEKINDKFYLVKAKVNLANICVSAGMYKEGLDYLFSVDVSQITAANGSLYYGLLGRCYGDMAEYSSIPYFNKKYSALAKESRVKALQLTEQGTFFNSFLKAFNLYQDGDIAQAEADFLTLLKTATGKRDQALVNYMLGELYHGANHDDKAIPYYAASAITDVEVSTKESLALIKLSEIQFRKRNLQVASGLIRKAYDDALFYGAQQRKLQVGAILPLIEQEILDNAERERKRLYLQYVVATIVSVTMIFFCALIFIQYRRIKKARKTIAEAHNALEKINLELVKVNEKVNARSAEIAIINDRLSESNKIKEEYIGFFFSEYDDIFEKFNELKINIGKDIDSGNTANAKYRLTKYDLKREKEKLLHNFDTAFISLFPNFIKEFNALMKEGEQTILKADQILNKELRIFALIRLGVTHNEKIAQILGYSVNSIYTYKTRVRNKSVIENEGFDKVLLANTTLKA</sequence>
<evidence type="ECO:0000256" key="2">
    <source>
        <dbReference type="SAM" id="Phobius"/>
    </source>
</evidence>
<dbReference type="Proteomes" id="UP000199354">
    <property type="component" value="Unassembled WGS sequence"/>
</dbReference>
<evidence type="ECO:0000256" key="1">
    <source>
        <dbReference type="SAM" id="Coils"/>
    </source>
</evidence>
<dbReference type="Pfam" id="PF19904">
    <property type="entry name" value="DUF6377"/>
    <property type="match status" value="1"/>
</dbReference>
<proteinExistence type="predicted"/>
<keyword evidence="1" id="KW-0175">Coiled coil</keyword>
<name>A0A1G5JWZ7_9FLAO</name>
<organism evidence="4 5">
    <name type="scientific">Flavobacterium caeni</name>
    <dbReference type="NCBI Taxonomy" id="490189"/>
    <lineage>
        <taxon>Bacteria</taxon>
        <taxon>Pseudomonadati</taxon>
        <taxon>Bacteroidota</taxon>
        <taxon>Flavobacteriia</taxon>
        <taxon>Flavobacteriales</taxon>
        <taxon>Flavobacteriaceae</taxon>
        <taxon>Flavobacterium</taxon>
    </lineage>
</organism>
<evidence type="ECO:0000313" key="4">
    <source>
        <dbReference type="EMBL" id="SCY92885.1"/>
    </source>
</evidence>
<keyword evidence="5" id="KW-1185">Reference proteome</keyword>
<protein>
    <recommendedName>
        <fullName evidence="3">DUF6377 domain-containing protein</fullName>
    </recommendedName>
</protein>
<gene>
    <name evidence="4" type="ORF">SAMN02927903_02953</name>
</gene>
<keyword evidence="2" id="KW-0812">Transmembrane</keyword>
<reference evidence="4 5" key="1">
    <citation type="submission" date="2016-10" db="EMBL/GenBank/DDBJ databases">
        <authorList>
            <person name="de Groot N.N."/>
        </authorList>
    </citation>
    <scope>NUCLEOTIDE SEQUENCE [LARGE SCALE GENOMIC DNA]</scope>
    <source>
        <strain evidence="4 5">CGMCC 1.7031</strain>
    </source>
</reference>
<keyword evidence="2" id="KW-0472">Membrane</keyword>
<feature type="coiled-coil region" evidence="1">
    <location>
        <begin position="351"/>
        <end position="378"/>
    </location>
</feature>
<dbReference type="AlphaFoldDB" id="A0A1G5JWZ7"/>
<accession>A0A1G5JWZ7</accession>
<feature type="domain" description="DUF6377" evidence="3">
    <location>
        <begin position="251"/>
        <end position="511"/>
    </location>
</feature>
<dbReference type="Gene3D" id="1.25.40.10">
    <property type="entry name" value="Tetratricopeptide repeat domain"/>
    <property type="match status" value="1"/>
</dbReference>
<dbReference type="InterPro" id="IPR011990">
    <property type="entry name" value="TPR-like_helical_dom_sf"/>
</dbReference>
<dbReference type="InterPro" id="IPR045957">
    <property type="entry name" value="DUF6377"/>
</dbReference>
<evidence type="ECO:0000313" key="5">
    <source>
        <dbReference type="Proteomes" id="UP000199354"/>
    </source>
</evidence>
<keyword evidence="2" id="KW-1133">Transmembrane helix</keyword>
<evidence type="ECO:0000259" key="3">
    <source>
        <dbReference type="Pfam" id="PF19904"/>
    </source>
</evidence>
<dbReference type="STRING" id="490189.SAMN02927903_02953"/>
<feature type="transmembrane region" description="Helical" evidence="2">
    <location>
        <begin position="324"/>
        <end position="346"/>
    </location>
</feature>